<dbReference type="InterPro" id="IPR020476">
    <property type="entry name" value="Nudix_hydrolase"/>
</dbReference>
<reference evidence="4" key="1">
    <citation type="submission" date="2018-05" db="EMBL/GenBank/DDBJ databases">
        <authorList>
            <person name="Lanie J.A."/>
            <person name="Ng W.-L."/>
            <person name="Kazmierczak K.M."/>
            <person name="Andrzejewski T.M."/>
            <person name="Davidsen T.M."/>
            <person name="Wayne K.J."/>
            <person name="Tettelin H."/>
            <person name="Glass J.I."/>
            <person name="Rusch D."/>
            <person name="Podicherti R."/>
            <person name="Tsui H.-C.T."/>
            <person name="Winkler M.E."/>
        </authorList>
    </citation>
    <scope>NUCLEOTIDE SEQUENCE</scope>
</reference>
<feature type="non-terminal residue" evidence="4">
    <location>
        <position position="1"/>
    </location>
</feature>
<organism evidence="4">
    <name type="scientific">marine metagenome</name>
    <dbReference type="NCBI Taxonomy" id="408172"/>
    <lineage>
        <taxon>unclassified sequences</taxon>
        <taxon>metagenomes</taxon>
        <taxon>ecological metagenomes</taxon>
    </lineage>
</organism>
<name>A0A381PLU6_9ZZZZ</name>
<dbReference type="PRINTS" id="PR00502">
    <property type="entry name" value="NUDIXFAMILY"/>
</dbReference>
<dbReference type="PANTHER" id="PTHR23114">
    <property type="entry name" value="M7GPPPN-MRNA HYDROLASE"/>
    <property type="match status" value="1"/>
</dbReference>
<dbReference type="PROSITE" id="PS00893">
    <property type="entry name" value="NUDIX_BOX"/>
    <property type="match status" value="1"/>
</dbReference>
<dbReference type="GO" id="GO:0006402">
    <property type="term" value="P:mRNA catabolic process"/>
    <property type="evidence" value="ECO:0007669"/>
    <property type="project" value="TreeGrafter"/>
</dbReference>
<dbReference type="InterPro" id="IPR000086">
    <property type="entry name" value="NUDIX_hydrolase_dom"/>
</dbReference>
<dbReference type="SUPFAM" id="SSF55811">
    <property type="entry name" value="Nudix"/>
    <property type="match status" value="1"/>
</dbReference>
<dbReference type="InterPro" id="IPR022927">
    <property type="entry name" value="RppH"/>
</dbReference>
<dbReference type="CDD" id="cd03671">
    <property type="entry name" value="NUDIX_Ap4A_hydrolase_plant_like"/>
    <property type="match status" value="1"/>
</dbReference>
<evidence type="ECO:0000259" key="3">
    <source>
        <dbReference type="PROSITE" id="PS51462"/>
    </source>
</evidence>
<evidence type="ECO:0000313" key="4">
    <source>
        <dbReference type="EMBL" id="SUZ68015.1"/>
    </source>
</evidence>
<feature type="domain" description="Nudix hydrolase" evidence="3">
    <location>
        <begin position="12"/>
        <end position="156"/>
    </location>
</feature>
<dbReference type="PROSITE" id="PS51462">
    <property type="entry name" value="NUDIX"/>
    <property type="match status" value="1"/>
</dbReference>
<dbReference type="EMBL" id="UINC01001027">
    <property type="protein sequence ID" value="SUZ68015.1"/>
    <property type="molecule type" value="Genomic_DNA"/>
</dbReference>
<dbReference type="GO" id="GO:0005737">
    <property type="term" value="C:cytoplasm"/>
    <property type="evidence" value="ECO:0007669"/>
    <property type="project" value="TreeGrafter"/>
</dbReference>
<dbReference type="Pfam" id="PF00293">
    <property type="entry name" value="NUDIX"/>
    <property type="match status" value="1"/>
</dbReference>
<protein>
    <recommendedName>
        <fullName evidence="3">Nudix hydrolase domain-containing protein</fullName>
    </recommendedName>
</protein>
<dbReference type="FunFam" id="3.90.79.10:FF:000001">
    <property type="entry name" value="RNA pyrophosphohydrolase"/>
    <property type="match status" value="1"/>
</dbReference>
<dbReference type="NCBIfam" id="NF001937">
    <property type="entry name" value="PRK00714.1-4"/>
    <property type="match status" value="1"/>
</dbReference>
<dbReference type="InterPro" id="IPR015797">
    <property type="entry name" value="NUDIX_hydrolase-like_dom_sf"/>
</dbReference>
<evidence type="ECO:0000256" key="2">
    <source>
        <dbReference type="ARBA" id="ARBA00022801"/>
    </source>
</evidence>
<keyword evidence="2" id="KW-0378">Hydrolase</keyword>
<comment type="cofactor">
    <cofactor evidence="1">
        <name>Mn(2+)</name>
        <dbReference type="ChEBI" id="CHEBI:29035"/>
    </cofactor>
</comment>
<dbReference type="Gene3D" id="3.90.79.10">
    <property type="entry name" value="Nucleoside Triphosphate Pyrophosphohydrolase"/>
    <property type="match status" value="1"/>
</dbReference>
<accession>A0A381PLU6</accession>
<gene>
    <name evidence="4" type="ORF">METZ01_LOCUS20869</name>
</gene>
<dbReference type="NCBIfam" id="NF001938">
    <property type="entry name" value="PRK00714.1-5"/>
    <property type="match status" value="1"/>
</dbReference>
<sequence length="167" mass="19404">VPSEIENLDAEGFRPNVGIVISNNLGDVFWARRVGGDNAWQFPQGGMQPNEAPEDALYRELFEEVGLTPSSVKILAVTRNWLRYRLPNRLRRYNSSPRFRGQKQKWYLLQLVGNESDISMNCSDKPEFDAWRWVSYWYPLTQIVAFKQEVYRRALHELAPAIQIGDT</sequence>
<proteinExistence type="inferred from homology"/>
<dbReference type="HAMAP" id="MF_00298">
    <property type="entry name" value="Nudix_RppH"/>
    <property type="match status" value="1"/>
</dbReference>
<evidence type="ECO:0000256" key="1">
    <source>
        <dbReference type="ARBA" id="ARBA00001936"/>
    </source>
</evidence>
<dbReference type="GO" id="GO:0034353">
    <property type="term" value="F:mRNA 5'-diphosphatase activity"/>
    <property type="evidence" value="ECO:0007669"/>
    <property type="project" value="TreeGrafter"/>
</dbReference>
<dbReference type="InterPro" id="IPR020084">
    <property type="entry name" value="NUDIX_hydrolase_CS"/>
</dbReference>
<dbReference type="PANTHER" id="PTHR23114:SF17">
    <property type="entry name" value="M7GPPPN-MRNA HYDROLASE"/>
    <property type="match status" value="1"/>
</dbReference>
<dbReference type="AlphaFoldDB" id="A0A381PLU6"/>